<proteinExistence type="predicted"/>
<keyword evidence="2" id="KW-1185">Reference proteome</keyword>
<reference evidence="1 2" key="1">
    <citation type="submission" date="2023-05" db="EMBL/GenBank/DDBJ databases">
        <title>Pseudodonghicola sp. nov.</title>
        <authorList>
            <person name="Huang J."/>
        </authorList>
    </citation>
    <scope>NUCLEOTIDE SEQUENCE [LARGE SCALE GENOMIC DNA]</scope>
    <source>
        <strain evidence="1 2">IC7</strain>
    </source>
</reference>
<dbReference type="Gene3D" id="1.10.132.80">
    <property type="match status" value="1"/>
</dbReference>
<name>A0ABT7EW09_9RHOB</name>
<gene>
    <name evidence="1" type="ORF">QO033_02550</name>
</gene>
<sequence length="176" mass="19177">MTDRDAAGRFIPGNRIWELAPPGPGRPPTFAGPEELWAAAVAYFEWVEVNPLHEAKAFPYEGKVTLENLPRMRAMTIGGLCLSMGISTETWRGWKTEGHELHRPDLVEIIGRVEAVIWENKFTGAAADLLNANIIARDLGLSEKKEVTGANGGPVEVKTLADFYADLAPNPEPGAT</sequence>
<accession>A0ABT7EW09</accession>
<comment type="caution">
    <text evidence="1">The sequence shown here is derived from an EMBL/GenBank/DDBJ whole genome shotgun (WGS) entry which is preliminary data.</text>
</comment>
<protein>
    <submittedName>
        <fullName evidence="1">DNA-packaging protein</fullName>
    </submittedName>
</protein>
<dbReference type="Proteomes" id="UP001243757">
    <property type="component" value="Unassembled WGS sequence"/>
</dbReference>
<evidence type="ECO:0000313" key="1">
    <source>
        <dbReference type="EMBL" id="MDK3016537.1"/>
    </source>
</evidence>
<dbReference type="InterPro" id="IPR032066">
    <property type="entry name" value="GP3_package"/>
</dbReference>
<organism evidence="1 2">
    <name type="scientific">Pseudodonghicola flavimaris</name>
    <dbReference type="NCBI Taxonomy" id="3050036"/>
    <lineage>
        <taxon>Bacteria</taxon>
        <taxon>Pseudomonadati</taxon>
        <taxon>Pseudomonadota</taxon>
        <taxon>Alphaproteobacteria</taxon>
        <taxon>Rhodobacterales</taxon>
        <taxon>Paracoccaceae</taxon>
        <taxon>Pseudodonghicola</taxon>
    </lineage>
</organism>
<dbReference type="RefSeq" id="WP_284479347.1">
    <property type="nucleotide sequence ID" value="NZ_JASNJD010000001.1"/>
</dbReference>
<dbReference type="EMBL" id="JASNJD010000001">
    <property type="protein sequence ID" value="MDK3016537.1"/>
    <property type="molecule type" value="Genomic_DNA"/>
</dbReference>
<dbReference type="Pfam" id="PF16677">
    <property type="entry name" value="GP3_package"/>
    <property type="match status" value="1"/>
</dbReference>
<evidence type="ECO:0000313" key="2">
    <source>
        <dbReference type="Proteomes" id="UP001243757"/>
    </source>
</evidence>